<feature type="domain" description="SAM-dependent MTase TRM10-type" evidence="7">
    <location>
        <begin position="1"/>
        <end position="168"/>
    </location>
</feature>
<feature type="compositionally biased region" description="Low complexity" evidence="6">
    <location>
        <begin position="356"/>
        <end position="377"/>
    </location>
</feature>
<keyword evidence="9" id="KW-1185">Reference proteome</keyword>
<accession>A0A835GVP6</accession>
<dbReference type="CDD" id="cd18089">
    <property type="entry name" value="SPOUT_Trm10-like"/>
    <property type="match status" value="1"/>
</dbReference>
<gene>
    <name evidence="8" type="ORF">IFM89_039770</name>
</gene>
<evidence type="ECO:0000256" key="3">
    <source>
        <dbReference type="ARBA" id="ARBA00022679"/>
    </source>
</evidence>
<dbReference type="PANTHER" id="PTHR13563">
    <property type="entry name" value="TRNA (GUANINE-9-) METHYLTRANSFERASE"/>
    <property type="match status" value="1"/>
</dbReference>
<keyword evidence="4" id="KW-0949">S-adenosyl-L-methionine</keyword>
<evidence type="ECO:0000259" key="7">
    <source>
        <dbReference type="PROSITE" id="PS51675"/>
    </source>
</evidence>
<dbReference type="Proteomes" id="UP000631114">
    <property type="component" value="Unassembled WGS sequence"/>
</dbReference>
<dbReference type="GO" id="GO:0002939">
    <property type="term" value="P:tRNA N1-guanine methylation"/>
    <property type="evidence" value="ECO:0007669"/>
    <property type="project" value="TreeGrafter"/>
</dbReference>
<organism evidence="8 9">
    <name type="scientific">Coptis chinensis</name>
    <dbReference type="NCBI Taxonomy" id="261450"/>
    <lineage>
        <taxon>Eukaryota</taxon>
        <taxon>Viridiplantae</taxon>
        <taxon>Streptophyta</taxon>
        <taxon>Embryophyta</taxon>
        <taxon>Tracheophyta</taxon>
        <taxon>Spermatophyta</taxon>
        <taxon>Magnoliopsida</taxon>
        <taxon>Ranunculales</taxon>
        <taxon>Ranunculaceae</taxon>
        <taxon>Coptidoideae</taxon>
        <taxon>Coptis</taxon>
    </lineage>
</organism>
<dbReference type="InterPro" id="IPR007356">
    <property type="entry name" value="tRNA_m1G_MeTrfase_euk"/>
</dbReference>
<reference evidence="8 9" key="1">
    <citation type="submission" date="2020-10" db="EMBL/GenBank/DDBJ databases">
        <title>The Coptis chinensis genome and diversification of protoberbering-type alkaloids.</title>
        <authorList>
            <person name="Wang B."/>
            <person name="Shu S."/>
            <person name="Song C."/>
            <person name="Liu Y."/>
        </authorList>
    </citation>
    <scope>NUCLEOTIDE SEQUENCE [LARGE SCALE GENOMIC DNA]</scope>
    <source>
        <strain evidence="8">HL-2020</strain>
        <tissue evidence="8">Leaf</tissue>
    </source>
</reference>
<dbReference type="EC" id="2.1.1.221" evidence="1"/>
<comment type="catalytic activity">
    <reaction evidence="5">
        <text>guanosine(9) in tRNA + S-adenosyl-L-methionine = N(1)-methylguanosine(9) in tRNA + S-adenosyl-L-homocysteine + H(+)</text>
        <dbReference type="Rhea" id="RHEA:43156"/>
        <dbReference type="Rhea" id="RHEA-COMP:10367"/>
        <dbReference type="Rhea" id="RHEA-COMP:10368"/>
        <dbReference type="ChEBI" id="CHEBI:15378"/>
        <dbReference type="ChEBI" id="CHEBI:57856"/>
        <dbReference type="ChEBI" id="CHEBI:59789"/>
        <dbReference type="ChEBI" id="CHEBI:73542"/>
        <dbReference type="ChEBI" id="CHEBI:74269"/>
        <dbReference type="EC" id="2.1.1.221"/>
    </reaction>
</comment>
<keyword evidence="2" id="KW-0489">Methyltransferase</keyword>
<feature type="compositionally biased region" description="Pro residues" evidence="6">
    <location>
        <begin position="338"/>
        <end position="355"/>
    </location>
</feature>
<dbReference type="PANTHER" id="PTHR13563:SF13">
    <property type="entry name" value="TRNA METHYLTRANSFERASE 10 HOMOLOG A"/>
    <property type="match status" value="1"/>
</dbReference>
<dbReference type="InterPro" id="IPR038459">
    <property type="entry name" value="MT_TRM10-typ_sf"/>
</dbReference>
<name>A0A835GVP6_9MAGN</name>
<dbReference type="GO" id="GO:0000049">
    <property type="term" value="F:tRNA binding"/>
    <property type="evidence" value="ECO:0007669"/>
    <property type="project" value="TreeGrafter"/>
</dbReference>
<feature type="compositionally biased region" description="Basic and acidic residues" evidence="6">
    <location>
        <begin position="232"/>
        <end position="250"/>
    </location>
</feature>
<evidence type="ECO:0000256" key="5">
    <source>
        <dbReference type="ARBA" id="ARBA00048434"/>
    </source>
</evidence>
<keyword evidence="3" id="KW-0808">Transferase</keyword>
<dbReference type="OrthoDB" id="278300at2759"/>
<protein>
    <recommendedName>
        <fullName evidence="1">tRNA (guanine(9)-N(1))-methyltransferase</fullName>
        <ecNumber evidence="1">2.1.1.221</ecNumber>
    </recommendedName>
</protein>
<feature type="compositionally biased region" description="Basic residues" evidence="6">
    <location>
        <begin position="323"/>
        <end position="332"/>
    </location>
</feature>
<dbReference type="AlphaFoldDB" id="A0A835GVP6"/>
<evidence type="ECO:0000256" key="1">
    <source>
        <dbReference type="ARBA" id="ARBA00012797"/>
    </source>
</evidence>
<dbReference type="Gene3D" id="3.40.1280.30">
    <property type="match status" value="1"/>
</dbReference>
<evidence type="ECO:0000313" key="9">
    <source>
        <dbReference type="Proteomes" id="UP000631114"/>
    </source>
</evidence>
<dbReference type="GO" id="GO:0005634">
    <property type="term" value="C:nucleus"/>
    <property type="evidence" value="ECO:0007669"/>
    <property type="project" value="TreeGrafter"/>
</dbReference>
<evidence type="ECO:0000256" key="6">
    <source>
        <dbReference type="SAM" id="MobiDB-lite"/>
    </source>
</evidence>
<comment type="caution">
    <text evidence="8">The sequence shown here is derived from an EMBL/GenBank/DDBJ whole genome shotgun (WGS) entry which is preliminary data.</text>
</comment>
<proteinExistence type="predicted"/>
<evidence type="ECO:0000256" key="2">
    <source>
        <dbReference type="ARBA" id="ARBA00022603"/>
    </source>
</evidence>
<feature type="compositionally biased region" description="Polar residues" evidence="6">
    <location>
        <begin position="388"/>
        <end position="397"/>
    </location>
</feature>
<dbReference type="PROSITE" id="PS51675">
    <property type="entry name" value="SAM_MT_TRM10"/>
    <property type="match status" value="1"/>
</dbReference>
<sequence>MYCYAVNGRCDSPAHLWLTGCRGEIQTQLRRLPGFDKWFIEKESRSYIDALEQQKENLVYLTADAETVLDELDPKKIYIIGGLVDRNRWKGITMNKAKDQGISTAKLPIGSFLKMSSSQGTPTKLSPFGEDSTTGDAAVGLLISLCCVGFSEEIFMATSSAGTSKLGTLPFGLLEARPWNLQSIINIEVVIEISKHHRRSYNRRQRWLPTTHYLQGRHTSPAHQHRGLTPSGERRRETVKPGRGVCRDDDSLTPDGRAQLRDTQRASNHPAHRRFKAPNGFGPNAHPHNLRPPNQYVKGPATNRRGQQDAPYTLDTLDSPPHTLRRNRHQPRRLAPAFDPPDPSDSPSSPSPPRPEVLLRSSPSTTASATSTHVPSSSKPPPTRLQKDLSSVPTAESPNGKEMATEIVDQTELSKRQKKRWRQKNKQMESGFVKCQAETTSEVINVIEDTQEAETLIDSTQQIEANQETTVVVAEGVETSRTEQAVNVAMQTLIEEATDLVMMDTESDKDAGIDYGAIDVDLDEDNEVYLDVEDSFLVVSENTNAIVPFSYSINVVVSENTEKTQEEIVEASELPSKELAVEVTSNETEDGISLTKDLLCNEEMYMISKDNEQGVCEINPEGGFEIVLHGSEHIQVADPVIQVTSPGKDNMIANAIRVAALCAEAGSDAGFTIVKKKRENYIEGEWESTSSSHAPNLTVRQSAHNNMLMSPLKKMVMDARLKKIVSIEWKTFEFMKNNARTITVVERARGFSTKVEILIVSGKWIADKLATFDNKEVKVGIVGKKRFDDTDILLEIKNNRSGLFISLLFISKRGDYNLLSGRGEELWLVNIQRSITLFL</sequence>
<evidence type="ECO:0000313" key="8">
    <source>
        <dbReference type="EMBL" id="KAF9587012.1"/>
    </source>
</evidence>
<evidence type="ECO:0000256" key="4">
    <source>
        <dbReference type="ARBA" id="ARBA00022691"/>
    </source>
</evidence>
<dbReference type="EMBL" id="JADFTS010000057">
    <property type="protein sequence ID" value="KAF9587012.1"/>
    <property type="molecule type" value="Genomic_DNA"/>
</dbReference>
<dbReference type="InterPro" id="IPR028564">
    <property type="entry name" value="MT_TRM10-typ"/>
</dbReference>
<feature type="region of interest" description="Disordered" evidence="6">
    <location>
        <begin position="212"/>
        <end position="404"/>
    </location>
</feature>
<dbReference type="GO" id="GO:0052905">
    <property type="term" value="F:tRNA (guanosine(9)-N1)-methyltransferase activity"/>
    <property type="evidence" value="ECO:0007669"/>
    <property type="project" value="UniProtKB-EC"/>
</dbReference>